<dbReference type="PROSITE" id="PS50076">
    <property type="entry name" value="DNAJ_2"/>
    <property type="match status" value="1"/>
</dbReference>
<feature type="domain" description="J" evidence="2">
    <location>
        <begin position="37"/>
        <end position="102"/>
    </location>
</feature>
<dbReference type="GeneID" id="100904709"/>
<dbReference type="PANTHER" id="PTHR44873:SF1">
    <property type="entry name" value="DNAJ HOMOLOG SUBFAMILY C MEMBER 30, MITOCHONDRIAL"/>
    <property type="match status" value="1"/>
</dbReference>
<name>A0AAJ6QQX7_9ACAR</name>
<gene>
    <name evidence="4" type="primary">LOC100904709</name>
</gene>
<dbReference type="Gene3D" id="1.10.287.110">
    <property type="entry name" value="DnaJ domain"/>
    <property type="match status" value="1"/>
</dbReference>
<feature type="compositionally biased region" description="Basic and acidic residues" evidence="1">
    <location>
        <begin position="155"/>
        <end position="168"/>
    </location>
</feature>
<dbReference type="AlphaFoldDB" id="A0AAJ6QQX7"/>
<organism evidence="3 4">
    <name type="scientific">Galendromus occidentalis</name>
    <name type="common">western predatory mite</name>
    <dbReference type="NCBI Taxonomy" id="34638"/>
    <lineage>
        <taxon>Eukaryota</taxon>
        <taxon>Metazoa</taxon>
        <taxon>Ecdysozoa</taxon>
        <taxon>Arthropoda</taxon>
        <taxon>Chelicerata</taxon>
        <taxon>Arachnida</taxon>
        <taxon>Acari</taxon>
        <taxon>Parasitiformes</taxon>
        <taxon>Mesostigmata</taxon>
        <taxon>Gamasina</taxon>
        <taxon>Phytoseioidea</taxon>
        <taxon>Phytoseiidae</taxon>
        <taxon>Typhlodrominae</taxon>
        <taxon>Galendromus</taxon>
    </lineage>
</organism>
<dbReference type="Pfam" id="PF00226">
    <property type="entry name" value="DnaJ"/>
    <property type="match status" value="1"/>
</dbReference>
<protein>
    <submittedName>
        <fullName evidence="4">DnaJ homolog subfamily C member 30, mitochondrial</fullName>
    </submittedName>
</protein>
<feature type="region of interest" description="Disordered" evidence="1">
    <location>
        <begin position="155"/>
        <end position="176"/>
    </location>
</feature>
<dbReference type="Proteomes" id="UP000694867">
    <property type="component" value="Unplaced"/>
</dbReference>
<dbReference type="SUPFAM" id="SSF46565">
    <property type="entry name" value="Chaperone J-domain"/>
    <property type="match status" value="1"/>
</dbReference>
<evidence type="ECO:0000313" key="4">
    <source>
        <dbReference type="RefSeq" id="XP_003742950.1"/>
    </source>
</evidence>
<evidence type="ECO:0000256" key="1">
    <source>
        <dbReference type="SAM" id="MobiDB-lite"/>
    </source>
</evidence>
<dbReference type="SMART" id="SM00271">
    <property type="entry name" value="DnaJ"/>
    <property type="match status" value="1"/>
</dbReference>
<dbReference type="CDD" id="cd06257">
    <property type="entry name" value="DnaJ"/>
    <property type="match status" value="1"/>
</dbReference>
<dbReference type="PRINTS" id="PR00625">
    <property type="entry name" value="JDOMAIN"/>
</dbReference>
<evidence type="ECO:0000259" key="2">
    <source>
        <dbReference type="PROSITE" id="PS50076"/>
    </source>
</evidence>
<dbReference type="InterPro" id="IPR036869">
    <property type="entry name" value="J_dom_sf"/>
</dbReference>
<dbReference type="InterPro" id="IPR001623">
    <property type="entry name" value="DnaJ_domain"/>
</dbReference>
<dbReference type="PANTHER" id="PTHR44873">
    <property type="entry name" value="DNAJ HOMOLOG SUBFAMILY C MEMBER 30, MITOCHONDRIAL"/>
    <property type="match status" value="1"/>
</dbReference>
<evidence type="ECO:0000313" key="3">
    <source>
        <dbReference type="Proteomes" id="UP000694867"/>
    </source>
</evidence>
<sequence>MLRRCRSLTGNSGASTDSPGTYRFIRLLSLNASSKRTHYDCLELPLSATSKEIKSAFYRLSMKHHPDKNLDKEDSAEKFRRVSEAYRVLSNEETKRLYDAELRNTSASPASFGGSPVRKPSMRGAHVSARPPPPMGRSKIYNFDEFYRQHYGQDAREMNEQRQSRAREEEELGEETGRRGLILTVLTFMILLAAKDLD</sequence>
<accession>A0AAJ6QQX7</accession>
<dbReference type="KEGG" id="goe:100904709"/>
<dbReference type="RefSeq" id="XP_003742950.1">
    <property type="nucleotide sequence ID" value="XM_003742902.2"/>
</dbReference>
<dbReference type="InterPro" id="IPR053025">
    <property type="entry name" value="Mito_ATP_Synthase-Asso"/>
</dbReference>
<reference evidence="4" key="1">
    <citation type="submission" date="2025-08" db="UniProtKB">
        <authorList>
            <consortium name="RefSeq"/>
        </authorList>
    </citation>
    <scope>IDENTIFICATION</scope>
</reference>
<proteinExistence type="predicted"/>
<feature type="region of interest" description="Disordered" evidence="1">
    <location>
        <begin position="109"/>
        <end position="135"/>
    </location>
</feature>
<keyword evidence="3" id="KW-1185">Reference proteome</keyword>